<dbReference type="InterPro" id="IPR052399">
    <property type="entry name" value="Phage_Baseplate_Assmbl_Protein"/>
</dbReference>
<proteinExistence type="predicted"/>
<dbReference type="RefSeq" id="WP_073518392.1">
    <property type="nucleotide sequence ID" value="NZ_MPOM01000003.1"/>
</dbReference>
<dbReference type="PANTHER" id="PTHR37829:SF3">
    <property type="entry name" value="PROTEIN JAYE-RELATED"/>
    <property type="match status" value="1"/>
</dbReference>
<evidence type="ECO:0000313" key="3">
    <source>
        <dbReference type="EMBL" id="OKA34369.1"/>
    </source>
</evidence>
<name>A0A1Q4L797_BACCE</name>
<dbReference type="Pfam" id="PF26078">
    <property type="entry name" value="Baseplate_J_M"/>
    <property type="match status" value="1"/>
</dbReference>
<gene>
    <name evidence="3" type="ORF">BJR07_22885</name>
</gene>
<dbReference type="Pfam" id="PF04865">
    <property type="entry name" value="Baseplate_J"/>
    <property type="match status" value="1"/>
</dbReference>
<organism evidence="3 4">
    <name type="scientific">Bacillus cereus</name>
    <dbReference type="NCBI Taxonomy" id="1396"/>
    <lineage>
        <taxon>Bacteria</taxon>
        <taxon>Bacillati</taxon>
        <taxon>Bacillota</taxon>
        <taxon>Bacilli</taxon>
        <taxon>Bacillales</taxon>
        <taxon>Bacillaceae</taxon>
        <taxon>Bacillus</taxon>
        <taxon>Bacillus cereus group</taxon>
    </lineage>
</organism>
<sequence>MSQPAWWNETEDDIMNRLLSKVDKKWDRRQGGFIYDVLKPLAIERSEGRKELKSWYSNFFAQYAKGEHLDVIVQSRTPYTRYAPKKARGRVTVYGNKGTRLSKGSVYVAVRYELDKKIIEYRQLEDAVIGDSESVTVEIECSIPGIIGNTGVATIELMESVFGVSNVMNEYRITGGEEAESDEDFASRYFIWLRESSNSGNIGDYIRWALSITNVGGVLVFPVANGKGTVKLMVCDSSFEPAPPHLIQQIQNYINPTIEMGDGKSPIGASVIIAPAAPMKINMDIKLSTNDNTQINKQNLIANVNKYLKQCNKDYWRDDANRQSILKEQYTISYLKIGAIAVDTFPTSRVEMKINGQMKDVIINSGQTAIIGEVTVNGSA</sequence>
<dbReference type="PANTHER" id="PTHR37829">
    <property type="entry name" value="PHAGE-LIKE ELEMENT PBSX PROTEIN XKDT"/>
    <property type="match status" value="1"/>
</dbReference>
<feature type="domain" description="Baseplate J-like central" evidence="2">
    <location>
        <begin position="197"/>
        <end position="274"/>
    </location>
</feature>
<dbReference type="InterPro" id="IPR058531">
    <property type="entry name" value="Baseplate_J_M"/>
</dbReference>
<comment type="caution">
    <text evidence="3">The sequence shown here is derived from an EMBL/GenBank/DDBJ whole genome shotgun (WGS) entry which is preliminary data.</text>
</comment>
<accession>A0A1Q4L797</accession>
<dbReference type="EMBL" id="MPON01000010">
    <property type="protein sequence ID" value="OKA34369.1"/>
    <property type="molecule type" value="Genomic_DNA"/>
</dbReference>
<dbReference type="AlphaFoldDB" id="A0A1Q4L797"/>
<feature type="domain" description="Baseplate protein J-like barrel" evidence="1">
    <location>
        <begin position="91"/>
        <end position="176"/>
    </location>
</feature>
<evidence type="ECO:0000259" key="1">
    <source>
        <dbReference type="Pfam" id="PF04865"/>
    </source>
</evidence>
<protein>
    <submittedName>
        <fullName evidence="3">Uncharacterized protein</fullName>
    </submittedName>
</protein>
<dbReference type="Proteomes" id="UP000186535">
    <property type="component" value="Unassembled WGS sequence"/>
</dbReference>
<evidence type="ECO:0000313" key="4">
    <source>
        <dbReference type="Proteomes" id="UP000186535"/>
    </source>
</evidence>
<reference evidence="3 4" key="1">
    <citation type="submission" date="2016-11" db="EMBL/GenBank/DDBJ databases">
        <title>Identification of Bacillus cereus isolated from egg-white.</title>
        <authorList>
            <person name="Soni A."/>
            <person name="Oey I."/>
            <person name="Silcock P."/>
            <person name="Bremer P."/>
        </authorList>
    </citation>
    <scope>NUCLEOTIDE SEQUENCE [LARGE SCALE GENOMIC DNA]</scope>
    <source>
        <strain evidence="3 4">NZAS03</strain>
    </source>
</reference>
<dbReference type="InterPro" id="IPR006949">
    <property type="entry name" value="Barrel_Baseplate_J-like"/>
</dbReference>
<evidence type="ECO:0000259" key="2">
    <source>
        <dbReference type="Pfam" id="PF26078"/>
    </source>
</evidence>